<organism evidence="2 3">
    <name type="scientific">Exiguobacterium indicum</name>
    <dbReference type="NCBI Taxonomy" id="296995"/>
    <lineage>
        <taxon>Bacteria</taxon>
        <taxon>Bacillati</taxon>
        <taxon>Bacillota</taxon>
        <taxon>Bacilli</taxon>
        <taxon>Bacillales</taxon>
        <taxon>Bacillales Family XII. Incertae Sedis</taxon>
        <taxon>Exiguobacterium</taxon>
    </lineage>
</organism>
<evidence type="ECO:0000313" key="3">
    <source>
        <dbReference type="Proteomes" id="UP001387110"/>
    </source>
</evidence>
<gene>
    <name evidence="2" type="ORF">SZL87_15630</name>
</gene>
<accession>A0ABU8ENS3</accession>
<keyword evidence="1" id="KW-1133">Transmembrane helix</keyword>
<reference evidence="2 3" key="1">
    <citation type="submission" date="2023-12" db="EMBL/GenBank/DDBJ databases">
        <authorList>
            <person name="Easwaran N."/>
            <person name="Lazarus H.P.S."/>
        </authorList>
    </citation>
    <scope>NUCLEOTIDE SEQUENCE [LARGE SCALE GENOMIC DNA]</scope>
    <source>
        <strain evidence="2 3">VIT-2023</strain>
    </source>
</reference>
<name>A0ABU8ENS3_9BACL</name>
<keyword evidence="1" id="KW-0472">Membrane</keyword>
<dbReference type="EMBL" id="JBAWKY010000006">
    <property type="protein sequence ID" value="MEI4463856.1"/>
    <property type="molecule type" value="Genomic_DNA"/>
</dbReference>
<evidence type="ECO:0000313" key="2">
    <source>
        <dbReference type="EMBL" id="MEI4463856.1"/>
    </source>
</evidence>
<sequence>MRKRHVGILIVLVVVACSLYLFLRTDDAVGYSANDGEQVSIKSSGEKVKYRVKQEEYSEGIYLGDIMHGSMEREKMSEEDKQQFILQIMNDLQDKYEDLHGIIVFLYDRDEGKMGPAYISLDDEGRHTMKKLIKEELGSVGKNIKVKETGVWYFNQKN</sequence>
<keyword evidence="1" id="KW-0812">Transmembrane</keyword>
<proteinExistence type="predicted"/>
<evidence type="ECO:0008006" key="4">
    <source>
        <dbReference type="Google" id="ProtNLM"/>
    </source>
</evidence>
<dbReference type="RefSeq" id="WP_336449699.1">
    <property type="nucleotide sequence ID" value="NZ_JBAWKY010000006.1"/>
</dbReference>
<dbReference type="PROSITE" id="PS51257">
    <property type="entry name" value="PROKAR_LIPOPROTEIN"/>
    <property type="match status" value="1"/>
</dbReference>
<keyword evidence="3" id="KW-1185">Reference proteome</keyword>
<evidence type="ECO:0000256" key="1">
    <source>
        <dbReference type="SAM" id="Phobius"/>
    </source>
</evidence>
<feature type="transmembrane region" description="Helical" evidence="1">
    <location>
        <begin position="6"/>
        <end position="23"/>
    </location>
</feature>
<protein>
    <recommendedName>
        <fullName evidence="4">Lipoprotein</fullName>
    </recommendedName>
</protein>
<comment type="caution">
    <text evidence="2">The sequence shown here is derived from an EMBL/GenBank/DDBJ whole genome shotgun (WGS) entry which is preliminary data.</text>
</comment>
<dbReference type="Proteomes" id="UP001387110">
    <property type="component" value="Unassembled WGS sequence"/>
</dbReference>